<accession>A0A1M5S1P1</accession>
<reference evidence="1 2" key="1">
    <citation type="submission" date="2016-11" db="EMBL/GenBank/DDBJ databases">
        <authorList>
            <person name="Jaros S."/>
            <person name="Januszkiewicz K."/>
            <person name="Wedrychowicz H."/>
        </authorList>
    </citation>
    <scope>NUCLEOTIDE SEQUENCE [LARGE SCALE GENOMIC DNA]</scope>
    <source>
        <strain evidence="1 2">DSM 9705</strain>
    </source>
</reference>
<sequence>MKTYVDWNVKRLNLRQMVARRDERILLAIGVSNGIEARQLHHCIYDLYEQKAVPDYIGGFITFVSGYLCAANYGLPDMDYILRHEIVEHTNIIEQATWLAALDTGSPALPIGVDIDTGYGNEPSSIVLTCRQVHKMGGQYVQIEDQYAINKTCGHMDGACGSGKQTISAEEMIELRLRPAVDFARCQDDLMVMARTDAVAADGFAEGLRRGQLYAEHGAELIFIEALLDDRQLADAAAAFKGSEALLVANMIEGSPKTPYKSPRELHEMGFGIGLYCVGLGLTTRAAQQRYFNILGKGESVTSGIELDANRWFEGFNKIIGRQQTERFNSIFRS</sequence>
<keyword evidence="2" id="KW-1185">Reference proteome</keyword>
<dbReference type="PANTHER" id="PTHR42905:SF5">
    <property type="entry name" value="CARBOXYVINYL-CARBOXYPHOSPHONATE PHOSPHORYLMUTASE, CHLOROPLASTIC"/>
    <property type="match status" value="1"/>
</dbReference>
<dbReference type="PANTHER" id="PTHR42905">
    <property type="entry name" value="PHOSPHOENOLPYRUVATE CARBOXYLASE"/>
    <property type="match status" value="1"/>
</dbReference>
<evidence type="ECO:0000313" key="2">
    <source>
        <dbReference type="Proteomes" id="UP000184139"/>
    </source>
</evidence>
<evidence type="ECO:0000313" key="1">
    <source>
        <dbReference type="EMBL" id="SHH32321.1"/>
    </source>
</evidence>
<dbReference type="Pfam" id="PF13714">
    <property type="entry name" value="PEP_mutase"/>
    <property type="match status" value="1"/>
</dbReference>
<dbReference type="OrthoDB" id="9780430at2"/>
<dbReference type="InterPro" id="IPR015813">
    <property type="entry name" value="Pyrv/PenolPyrv_kinase-like_dom"/>
</dbReference>
<dbReference type="GO" id="GO:0016833">
    <property type="term" value="F:oxo-acid-lyase activity"/>
    <property type="evidence" value="ECO:0007669"/>
    <property type="project" value="UniProtKB-ARBA"/>
</dbReference>
<dbReference type="AlphaFoldDB" id="A0A1M5S1P1"/>
<proteinExistence type="predicted"/>
<keyword evidence="1" id="KW-0456">Lyase</keyword>
<gene>
    <name evidence="1" type="ORF">SAMN02745124_00115</name>
</gene>
<name>A0A1M5S1P1_9BACT</name>
<dbReference type="InterPro" id="IPR039556">
    <property type="entry name" value="ICL/PEPM"/>
</dbReference>
<dbReference type="RefSeq" id="WP_073372883.1">
    <property type="nucleotide sequence ID" value="NZ_FQXS01000001.1"/>
</dbReference>
<dbReference type="InterPro" id="IPR040442">
    <property type="entry name" value="Pyrv_kinase-like_dom_sf"/>
</dbReference>
<dbReference type="SUPFAM" id="SSF51621">
    <property type="entry name" value="Phosphoenolpyruvate/pyruvate domain"/>
    <property type="match status" value="1"/>
</dbReference>
<dbReference type="Proteomes" id="UP000184139">
    <property type="component" value="Unassembled WGS sequence"/>
</dbReference>
<dbReference type="CDD" id="cd00377">
    <property type="entry name" value="ICL_PEPM"/>
    <property type="match status" value="1"/>
</dbReference>
<protein>
    <submittedName>
        <fullName evidence="1">2-Methylisocitrate lyase, PEP mutase family</fullName>
    </submittedName>
</protein>
<dbReference type="EMBL" id="FQXS01000001">
    <property type="protein sequence ID" value="SHH32321.1"/>
    <property type="molecule type" value="Genomic_DNA"/>
</dbReference>
<organism evidence="1 2">
    <name type="scientific">Desulfofustis glycolicus DSM 9705</name>
    <dbReference type="NCBI Taxonomy" id="1121409"/>
    <lineage>
        <taxon>Bacteria</taxon>
        <taxon>Pseudomonadati</taxon>
        <taxon>Thermodesulfobacteriota</taxon>
        <taxon>Desulfobulbia</taxon>
        <taxon>Desulfobulbales</taxon>
        <taxon>Desulfocapsaceae</taxon>
        <taxon>Desulfofustis</taxon>
    </lineage>
</organism>
<dbReference type="STRING" id="1121409.SAMN02745124_00115"/>
<dbReference type="Gene3D" id="3.20.20.60">
    <property type="entry name" value="Phosphoenolpyruvate-binding domains"/>
    <property type="match status" value="1"/>
</dbReference>